<evidence type="ECO:0000256" key="1">
    <source>
        <dbReference type="ARBA" id="ARBA00022729"/>
    </source>
</evidence>
<dbReference type="Proteomes" id="UP000186817">
    <property type="component" value="Unassembled WGS sequence"/>
</dbReference>
<gene>
    <name evidence="5" type="primary">BP80</name>
    <name evidence="5" type="ORF">AK812_SmicGene12872</name>
</gene>
<dbReference type="EMBL" id="LSRX01000219">
    <property type="protein sequence ID" value="OLQ04083.1"/>
    <property type="molecule type" value="Genomic_DNA"/>
</dbReference>
<keyword evidence="6" id="KW-1185">Reference proteome</keyword>
<dbReference type="SUPFAM" id="SSF52025">
    <property type="entry name" value="PA domain"/>
    <property type="match status" value="1"/>
</dbReference>
<comment type="caution">
    <text evidence="5">The sequence shown here is derived from an EMBL/GenBank/DDBJ whole genome shotgun (WGS) entry which is preliminary data.</text>
</comment>
<accession>A0A1Q9E9J0</accession>
<organism evidence="5 6">
    <name type="scientific">Symbiodinium microadriaticum</name>
    <name type="common">Dinoflagellate</name>
    <name type="synonym">Zooxanthella microadriatica</name>
    <dbReference type="NCBI Taxonomy" id="2951"/>
    <lineage>
        <taxon>Eukaryota</taxon>
        <taxon>Sar</taxon>
        <taxon>Alveolata</taxon>
        <taxon>Dinophyceae</taxon>
        <taxon>Suessiales</taxon>
        <taxon>Symbiodiniaceae</taxon>
        <taxon>Symbiodinium</taxon>
    </lineage>
</organism>
<dbReference type="Gene3D" id="3.50.30.30">
    <property type="match status" value="1"/>
</dbReference>
<feature type="transmembrane region" description="Helical" evidence="3">
    <location>
        <begin position="515"/>
        <end position="537"/>
    </location>
</feature>
<dbReference type="InterPro" id="IPR046450">
    <property type="entry name" value="PA_dom_sf"/>
</dbReference>
<keyword evidence="3" id="KW-0472">Membrane</keyword>
<proteinExistence type="predicted"/>
<dbReference type="PANTHER" id="PTHR22702:SF1">
    <property type="entry name" value="PROTEASE-ASSOCIATED DOMAIN-CONTAINING PROTEIN 1"/>
    <property type="match status" value="1"/>
</dbReference>
<keyword evidence="5" id="KW-0675">Receptor</keyword>
<sequence>MIWLIETVGASAMPHVSKTLELQWGMLPFWLKRLAFPHTTSVIQKFPFARLCSPWPHQLPPLMLGPLCSKGVAGDRSCLALSALTADPDDGEAEIVLPLLSQAVGRAPPLPGVEPGVSEDAEGPHVSAEYCRSELQIANGLTKIIPPAEWPHTMTQFGMTVTIASATQICVLEPEPLRRCFEAASALFAAPGPGDRLRGRLLWQGLGCGNERPRHGEGAHEPGEIHFVRRGRCSFSAKSAVAARHGASAVLVADFESAQDHQAADTLVAGSQGPAGRVPLWLLGAGSAGRLLEALEAGEPVEIEVEVGKPAAAIVMDVWLPPDAGTLLASLAPKARDLAGLRVRVHFRVVAAPEEASPAQIARHCYAGLRELCSARVLQPSETTPAAPWLREAVFQHCLLRGFPERYWWKYVEMANCSGSDSCSRSLLAQLGLSARDARAVQHCADSEAASFLEDDRESAPWGSAEEIALRINGWRYSGPLEAPRILRTLCWQLESSAVCQRLLRKDPDTGHGLLLWHLAGCCILAVTAGCTLRGPLMWSARRLLRRLGHACKAA</sequence>
<evidence type="ECO:0000256" key="2">
    <source>
        <dbReference type="ARBA" id="ARBA00023180"/>
    </source>
</evidence>
<reference evidence="5 6" key="1">
    <citation type="submission" date="2016-02" db="EMBL/GenBank/DDBJ databases">
        <title>Genome analysis of coral dinoflagellate symbionts highlights evolutionary adaptations to a symbiotic lifestyle.</title>
        <authorList>
            <person name="Aranda M."/>
            <person name="Li Y."/>
            <person name="Liew Y.J."/>
            <person name="Baumgarten S."/>
            <person name="Simakov O."/>
            <person name="Wilson M."/>
            <person name="Piel J."/>
            <person name="Ashoor H."/>
            <person name="Bougouffa S."/>
            <person name="Bajic V.B."/>
            <person name="Ryu T."/>
            <person name="Ravasi T."/>
            <person name="Bayer T."/>
            <person name="Micklem G."/>
            <person name="Kim H."/>
            <person name="Bhak J."/>
            <person name="Lajeunesse T.C."/>
            <person name="Voolstra C.R."/>
        </authorList>
    </citation>
    <scope>NUCLEOTIDE SEQUENCE [LARGE SCALE GENOMIC DNA]</scope>
    <source>
        <strain evidence="5 6">CCMP2467</strain>
    </source>
</reference>
<dbReference type="InterPro" id="IPR003137">
    <property type="entry name" value="PA_domain"/>
</dbReference>
<dbReference type="OMA" id="YTHCESK"/>
<name>A0A1Q9E9J0_SYMMI</name>
<evidence type="ECO:0000256" key="3">
    <source>
        <dbReference type="SAM" id="Phobius"/>
    </source>
</evidence>
<keyword evidence="2" id="KW-0325">Glycoprotein</keyword>
<dbReference type="OrthoDB" id="10013407at2759"/>
<protein>
    <submittedName>
        <fullName evidence="5">Vacuolar-sorting receptor 1</fullName>
    </submittedName>
</protein>
<dbReference type="AlphaFoldDB" id="A0A1Q9E9J0"/>
<keyword evidence="3" id="KW-0812">Transmembrane</keyword>
<dbReference type="PANTHER" id="PTHR22702">
    <property type="entry name" value="PROTEASE-ASSOCIATED DOMAIN-CONTAINING PROTEIN"/>
    <property type="match status" value="1"/>
</dbReference>
<feature type="domain" description="PA" evidence="4">
    <location>
        <begin position="217"/>
        <end position="262"/>
    </location>
</feature>
<keyword evidence="3" id="KW-1133">Transmembrane helix</keyword>
<evidence type="ECO:0000313" key="5">
    <source>
        <dbReference type="EMBL" id="OLQ04083.1"/>
    </source>
</evidence>
<keyword evidence="1" id="KW-0732">Signal</keyword>
<evidence type="ECO:0000313" key="6">
    <source>
        <dbReference type="Proteomes" id="UP000186817"/>
    </source>
</evidence>
<evidence type="ECO:0000259" key="4">
    <source>
        <dbReference type="Pfam" id="PF02225"/>
    </source>
</evidence>
<dbReference type="Pfam" id="PF02225">
    <property type="entry name" value="PA"/>
    <property type="match status" value="1"/>
</dbReference>